<dbReference type="CDD" id="cd01427">
    <property type="entry name" value="HAD_like"/>
    <property type="match status" value="1"/>
</dbReference>
<evidence type="ECO:0000256" key="5">
    <source>
        <dbReference type="HAMAP-Rule" id="MF_01419"/>
    </source>
</evidence>
<dbReference type="SUPFAM" id="SSF56784">
    <property type="entry name" value="HAD-like"/>
    <property type="match status" value="1"/>
</dbReference>
<keyword evidence="2 5" id="KW-0378">Hydrolase</keyword>
<dbReference type="GO" id="GO:0000287">
    <property type="term" value="F:magnesium ion binding"/>
    <property type="evidence" value="ECO:0007669"/>
    <property type="project" value="InterPro"/>
</dbReference>
<dbReference type="Proteomes" id="UP000297053">
    <property type="component" value="Chromosome"/>
</dbReference>
<keyword evidence="4 5" id="KW-0119">Carbohydrate metabolism</keyword>
<evidence type="ECO:0000313" key="6">
    <source>
        <dbReference type="EMBL" id="QCD66361.1"/>
    </source>
</evidence>
<feature type="active site" description="Nucleophile" evidence="5">
    <location>
        <position position="10"/>
    </location>
</feature>
<feature type="binding site" evidence="5">
    <location>
        <position position="177"/>
    </location>
    <ligand>
        <name>Mg(2+)</name>
        <dbReference type="ChEBI" id="CHEBI:18420"/>
    </ligand>
</feature>
<dbReference type="Gene3D" id="3.90.1070.10">
    <property type="match status" value="1"/>
</dbReference>
<dbReference type="NCBIfam" id="TIGR01484">
    <property type="entry name" value="HAD-SF-IIB"/>
    <property type="match status" value="1"/>
</dbReference>
<dbReference type="InterPro" id="IPR023214">
    <property type="entry name" value="HAD_sf"/>
</dbReference>
<accession>A0A4D6KJT4</accession>
<dbReference type="NCBIfam" id="TIGR01482">
    <property type="entry name" value="SPP-subfamily"/>
    <property type="match status" value="1"/>
</dbReference>
<dbReference type="InterPro" id="IPR036412">
    <property type="entry name" value="HAD-like_sf"/>
</dbReference>
<dbReference type="EC" id="3.1.3.18" evidence="5"/>
<dbReference type="InterPro" id="IPR006382">
    <property type="entry name" value="PGPase"/>
</dbReference>
<name>A0A4D6KJT4_9EURY</name>
<comment type="function">
    <text evidence="5">Catalyzes the dephosphorylation of 2-phosphoglycolate.</text>
</comment>
<dbReference type="Pfam" id="PF08282">
    <property type="entry name" value="Hydrolase_3"/>
    <property type="match status" value="2"/>
</dbReference>
<dbReference type="InterPro" id="IPR006379">
    <property type="entry name" value="HAD-SF_hydro_IIB"/>
</dbReference>
<evidence type="ECO:0000313" key="7">
    <source>
        <dbReference type="Proteomes" id="UP000297053"/>
    </source>
</evidence>
<feature type="binding site" evidence="5">
    <location>
        <position position="12"/>
    </location>
    <ligand>
        <name>Mg(2+)</name>
        <dbReference type="ChEBI" id="CHEBI:18420"/>
    </ligand>
</feature>
<sequence>MQETPPLVVDVDGTLTGPDQAVAPRAMTVLAEWPAPVVVATGKAFPFPVALCQFVGIEPCVIAENGGVVFVGESDELVFGGDPEAVDAFVAAYRERGHSLGWGNVDLANRWRETEIAVSLDQPREPLDELAETHGLTVIDTGYAYHVKSPGVDKGTGLRAVAEELGYAPGDFLAVGDSINDVATFELAGESVAVANADEHAAAAADRRTDARYAAGFLEAVEPYR</sequence>
<dbReference type="PANTHER" id="PTHR10000">
    <property type="entry name" value="PHOSPHOSERINE PHOSPHATASE"/>
    <property type="match status" value="1"/>
</dbReference>
<dbReference type="AlphaFoldDB" id="A0A4D6KJT4"/>
<reference evidence="6 7" key="1">
    <citation type="submission" date="2019-04" db="EMBL/GenBank/DDBJ databases">
        <title>Complete genome sequence of Arthrobacter sp. ZXY-2 associated with effective atrazine degradation and salt adaptation.</title>
        <authorList>
            <person name="Zhao X."/>
        </authorList>
    </citation>
    <scope>NUCLEOTIDE SEQUENCE [LARGE SCALE GENOMIC DNA]</scope>
    <source>
        <strain evidence="7">ZP60</strain>
    </source>
</reference>
<keyword evidence="3 5" id="KW-0460">Magnesium</keyword>
<dbReference type="GO" id="GO:0008967">
    <property type="term" value="F:phosphoglycolate phosphatase activity"/>
    <property type="evidence" value="ECO:0007669"/>
    <property type="project" value="UniProtKB-UniRule"/>
</dbReference>
<evidence type="ECO:0000256" key="3">
    <source>
        <dbReference type="ARBA" id="ARBA00022842"/>
    </source>
</evidence>
<evidence type="ECO:0000256" key="4">
    <source>
        <dbReference type="ARBA" id="ARBA00023277"/>
    </source>
</evidence>
<dbReference type="EMBL" id="CP039375">
    <property type="protein sequence ID" value="QCD66361.1"/>
    <property type="molecule type" value="Genomic_DNA"/>
</dbReference>
<dbReference type="KEGG" id="halz:E5139_12160"/>
<feature type="binding site" evidence="5">
    <location>
        <position position="181"/>
    </location>
    <ligand>
        <name>Mg(2+)</name>
        <dbReference type="ChEBI" id="CHEBI:18420"/>
    </ligand>
</feature>
<organism evidence="6 7">
    <name type="scientific">Halomicrobium mukohataei</name>
    <dbReference type="NCBI Taxonomy" id="57705"/>
    <lineage>
        <taxon>Archaea</taxon>
        <taxon>Methanobacteriati</taxon>
        <taxon>Methanobacteriota</taxon>
        <taxon>Stenosarchaea group</taxon>
        <taxon>Halobacteria</taxon>
        <taxon>Halobacteriales</taxon>
        <taxon>Haloarculaceae</taxon>
        <taxon>Halomicrobium</taxon>
    </lineage>
</organism>
<feature type="binding site" evidence="5">
    <location>
        <position position="10"/>
    </location>
    <ligand>
        <name>Mg(2+)</name>
        <dbReference type="ChEBI" id="CHEBI:18420"/>
    </ligand>
</feature>
<dbReference type="PANTHER" id="PTHR10000:SF8">
    <property type="entry name" value="HAD SUPERFAMILY HYDROLASE-LIKE, TYPE 3"/>
    <property type="match status" value="1"/>
</dbReference>
<proteinExistence type="inferred from homology"/>
<dbReference type="GeneID" id="42179705"/>
<gene>
    <name evidence="6" type="ORF">E5139_12160</name>
</gene>
<dbReference type="RefSeq" id="WP_015762765.1">
    <property type="nucleotide sequence ID" value="NZ_CP039375.1"/>
</dbReference>
<evidence type="ECO:0000256" key="2">
    <source>
        <dbReference type="ARBA" id="ARBA00022801"/>
    </source>
</evidence>
<dbReference type="HAMAP" id="MF_01419">
    <property type="entry name" value="GPH_hydrolase_arch"/>
    <property type="match status" value="1"/>
</dbReference>
<comment type="catalytic activity">
    <reaction evidence="5">
        <text>2-phosphoglycolate + H2O = glycolate + phosphate</text>
        <dbReference type="Rhea" id="RHEA:14369"/>
        <dbReference type="ChEBI" id="CHEBI:15377"/>
        <dbReference type="ChEBI" id="CHEBI:29805"/>
        <dbReference type="ChEBI" id="CHEBI:43474"/>
        <dbReference type="ChEBI" id="CHEBI:58033"/>
        <dbReference type="EC" id="3.1.3.18"/>
    </reaction>
</comment>
<dbReference type="GO" id="GO:0005829">
    <property type="term" value="C:cytosol"/>
    <property type="evidence" value="ECO:0007669"/>
    <property type="project" value="TreeGrafter"/>
</dbReference>
<evidence type="ECO:0000256" key="1">
    <source>
        <dbReference type="ARBA" id="ARBA00022723"/>
    </source>
</evidence>
<protein>
    <recommendedName>
        <fullName evidence="5">Phosphoglycolate phosphatase</fullName>
        <shortName evidence="5">PGP</shortName>
        <shortName evidence="5">PGPase</shortName>
        <ecNumber evidence="5">3.1.3.18</ecNumber>
    </recommendedName>
</protein>
<keyword evidence="1 5" id="KW-0479">Metal-binding</keyword>
<comment type="similarity">
    <text evidence="5">Belongs to the archaeal SPP-like hydrolase family.</text>
</comment>
<feature type="binding site" evidence="5">
    <location>
        <position position="154"/>
    </location>
    <ligand>
        <name>substrate</name>
    </ligand>
</feature>
<reference evidence="6 7" key="2">
    <citation type="submission" date="2019-04" db="EMBL/GenBank/DDBJ databases">
        <authorList>
            <person name="Yang S."/>
            <person name="Wei W."/>
        </authorList>
    </citation>
    <scope>NUCLEOTIDE SEQUENCE [LARGE SCALE GENOMIC DNA]</scope>
    <source>
        <strain evidence="7">ZP60</strain>
    </source>
</reference>
<dbReference type="Gene3D" id="3.40.50.1000">
    <property type="entry name" value="HAD superfamily/HAD-like"/>
    <property type="match status" value="1"/>
</dbReference>
<comment type="cofactor">
    <cofactor evidence="5">
        <name>Mg(2+)</name>
        <dbReference type="ChEBI" id="CHEBI:18420"/>
    </cofactor>
</comment>
<dbReference type="OMA" id="DTGYAYH"/>